<name>A0A965ZFI3_9SPHI</name>
<evidence type="ECO:0000256" key="1">
    <source>
        <dbReference type="SAM" id="MobiDB-lite"/>
    </source>
</evidence>
<keyword evidence="3" id="KW-1185">Reference proteome</keyword>
<comment type="caution">
    <text evidence="2">The sequence shown here is derived from an EMBL/GenBank/DDBJ whole genome shotgun (WGS) entry which is preliminary data.</text>
</comment>
<organism evidence="2 3">
    <name type="scientific">Mucilaginibacter agri</name>
    <dbReference type="NCBI Taxonomy" id="2695265"/>
    <lineage>
        <taxon>Bacteria</taxon>
        <taxon>Pseudomonadati</taxon>
        <taxon>Bacteroidota</taxon>
        <taxon>Sphingobacteriia</taxon>
        <taxon>Sphingobacteriales</taxon>
        <taxon>Sphingobacteriaceae</taxon>
        <taxon>Mucilaginibacter</taxon>
    </lineage>
</organism>
<dbReference type="EMBL" id="WWEO01000042">
    <property type="protein sequence ID" value="NCD70099.1"/>
    <property type="molecule type" value="Genomic_DNA"/>
</dbReference>
<feature type="region of interest" description="Disordered" evidence="1">
    <location>
        <begin position="1"/>
        <end position="47"/>
    </location>
</feature>
<sequence length="47" mass="5376">MKTELNKGKTADKGKTKIETDLPMSEKDEIKKAEEKMRQAQKGTKRP</sequence>
<evidence type="ECO:0000313" key="2">
    <source>
        <dbReference type="EMBL" id="NCD70099.1"/>
    </source>
</evidence>
<feature type="compositionally biased region" description="Basic and acidic residues" evidence="1">
    <location>
        <begin position="1"/>
        <end position="38"/>
    </location>
</feature>
<evidence type="ECO:0000313" key="3">
    <source>
        <dbReference type="Proteomes" id="UP000638732"/>
    </source>
</evidence>
<dbReference type="AlphaFoldDB" id="A0A965ZFI3"/>
<reference evidence="2" key="2">
    <citation type="submission" date="2020-10" db="EMBL/GenBank/DDBJ databases">
        <title>Mucilaginibacter sp. nov., isolated from soil.</title>
        <authorList>
            <person name="Jeon C.O."/>
        </authorList>
    </citation>
    <scope>NUCLEOTIDE SEQUENCE</scope>
    <source>
        <strain evidence="2">R11</strain>
    </source>
</reference>
<dbReference type="Proteomes" id="UP000638732">
    <property type="component" value="Unassembled WGS sequence"/>
</dbReference>
<reference evidence="2" key="1">
    <citation type="submission" date="2020-01" db="EMBL/GenBank/DDBJ databases">
        <authorList>
            <person name="Seo Y.L."/>
        </authorList>
    </citation>
    <scope>NUCLEOTIDE SEQUENCE</scope>
    <source>
        <strain evidence="2">R11</strain>
    </source>
</reference>
<accession>A0A965ZFI3</accession>
<gene>
    <name evidence="2" type="ORF">GSY63_12085</name>
</gene>
<proteinExistence type="predicted"/>
<protein>
    <submittedName>
        <fullName evidence="2">Uncharacterized protein</fullName>
    </submittedName>
</protein>
<dbReference type="RefSeq" id="WP_166586064.1">
    <property type="nucleotide sequence ID" value="NZ_WWEO01000042.1"/>
</dbReference>